<sequence length="146" mass="16388">MHIEKNKGVSLYLSDPNYKLNDIIISSGIHSSLKVIPAGPVPPNPAELLMSNRLEELISELKKEFDYIIIDSAPVGIVSDTFLINRVVDLSIYVSRQNYTPKDMIETINDIHNNQRLTNMGLVLNGVEEMAGYGYYSTKTKAPYNK</sequence>
<keyword evidence="1" id="KW-0808">Transferase</keyword>
<name>A0A645IJT2_9ZZZZ</name>
<dbReference type="GO" id="GO:0004715">
    <property type="term" value="F:non-membrane spanning protein tyrosine kinase activity"/>
    <property type="evidence" value="ECO:0007669"/>
    <property type="project" value="UniProtKB-EC"/>
</dbReference>
<reference evidence="1" key="1">
    <citation type="submission" date="2019-08" db="EMBL/GenBank/DDBJ databases">
        <authorList>
            <person name="Kucharzyk K."/>
            <person name="Murdoch R.W."/>
            <person name="Higgins S."/>
            <person name="Loffler F."/>
        </authorList>
    </citation>
    <scope>NUCLEOTIDE SEQUENCE</scope>
</reference>
<dbReference type="Gene3D" id="3.40.50.300">
    <property type="entry name" value="P-loop containing nucleotide triphosphate hydrolases"/>
    <property type="match status" value="1"/>
</dbReference>
<protein>
    <submittedName>
        <fullName evidence="1">Tyrosine-protein kinase CpsD</fullName>
        <ecNumber evidence="1">2.7.10.2</ecNumber>
    </submittedName>
</protein>
<dbReference type="AlphaFoldDB" id="A0A645IJT2"/>
<dbReference type="InterPro" id="IPR027417">
    <property type="entry name" value="P-loop_NTPase"/>
</dbReference>
<comment type="caution">
    <text evidence="1">The sequence shown here is derived from an EMBL/GenBank/DDBJ whole genome shotgun (WGS) entry which is preliminary data.</text>
</comment>
<accession>A0A645IJT2</accession>
<gene>
    <name evidence="1" type="primary">cpsD_3</name>
    <name evidence="1" type="ORF">SDC9_199196</name>
</gene>
<evidence type="ECO:0000313" key="1">
    <source>
        <dbReference type="EMBL" id="MPN51548.1"/>
    </source>
</evidence>
<dbReference type="SUPFAM" id="SSF52540">
    <property type="entry name" value="P-loop containing nucleoside triphosphate hydrolases"/>
    <property type="match status" value="1"/>
</dbReference>
<keyword evidence="1" id="KW-0418">Kinase</keyword>
<dbReference type="EC" id="2.7.10.2" evidence="1"/>
<dbReference type="PANTHER" id="PTHR32309">
    <property type="entry name" value="TYROSINE-PROTEIN KINASE"/>
    <property type="match status" value="1"/>
</dbReference>
<dbReference type="InterPro" id="IPR050445">
    <property type="entry name" value="Bact_polysacc_biosynth/exp"/>
</dbReference>
<dbReference type="PANTHER" id="PTHR32309:SF13">
    <property type="entry name" value="FERRIC ENTEROBACTIN TRANSPORT PROTEIN FEPE"/>
    <property type="match status" value="1"/>
</dbReference>
<organism evidence="1">
    <name type="scientific">bioreactor metagenome</name>
    <dbReference type="NCBI Taxonomy" id="1076179"/>
    <lineage>
        <taxon>unclassified sequences</taxon>
        <taxon>metagenomes</taxon>
        <taxon>ecological metagenomes</taxon>
    </lineage>
</organism>
<dbReference type="GO" id="GO:0005886">
    <property type="term" value="C:plasma membrane"/>
    <property type="evidence" value="ECO:0007669"/>
    <property type="project" value="TreeGrafter"/>
</dbReference>
<dbReference type="EMBL" id="VSSQ01116768">
    <property type="protein sequence ID" value="MPN51548.1"/>
    <property type="molecule type" value="Genomic_DNA"/>
</dbReference>
<proteinExistence type="predicted"/>